<evidence type="ECO:0000313" key="2">
    <source>
        <dbReference type="EMBL" id="CAI9095387.1"/>
    </source>
</evidence>
<gene>
    <name evidence="2" type="ORF">OLC1_LOCUS6378</name>
</gene>
<protein>
    <submittedName>
        <fullName evidence="2">OLC1v1031326C1</fullName>
    </submittedName>
</protein>
<keyword evidence="3" id="KW-1185">Reference proteome</keyword>
<dbReference type="Proteomes" id="UP001161247">
    <property type="component" value="Chromosome 2"/>
</dbReference>
<reference evidence="2" key="1">
    <citation type="submission" date="2023-03" db="EMBL/GenBank/DDBJ databases">
        <authorList>
            <person name="Julca I."/>
        </authorList>
    </citation>
    <scope>NUCLEOTIDE SEQUENCE</scope>
</reference>
<dbReference type="AlphaFoldDB" id="A0AAV1CLL3"/>
<dbReference type="EMBL" id="OX459119">
    <property type="protein sequence ID" value="CAI9095387.1"/>
    <property type="molecule type" value="Genomic_DNA"/>
</dbReference>
<feature type="compositionally biased region" description="Acidic residues" evidence="1">
    <location>
        <begin position="97"/>
        <end position="118"/>
    </location>
</feature>
<organism evidence="2 3">
    <name type="scientific">Oldenlandia corymbosa var. corymbosa</name>
    <dbReference type="NCBI Taxonomy" id="529605"/>
    <lineage>
        <taxon>Eukaryota</taxon>
        <taxon>Viridiplantae</taxon>
        <taxon>Streptophyta</taxon>
        <taxon>Embryophyta</taxon>
        <taxon>Tracheophyta</taxon>
        <taxon>Spermatophyta</taxon>
        <taxon>Magnoliopsida</taxon>
        <taxon>eudicotyledons</taxon>
        <taxon>Gunneridae</taxon>
        <taxon>Pentapetalae</taxon>
        <taxon>asterids</taxon>
        <taxon>lamiids</taxon>
        <taxon>Gentianales</taxon>
        <taxon>Rubiaceae</taxon>
        <taxon>Rubioideae</taxon>
        <taxon>Spermacoceae</taxon>
        <taxon>Hedyotis-Oldenlandia complex</taxon>
        <taxon>Oldenlandia</taxon>
    </lineage>
</organism>
<proteinExistence type="predicted"/>
<accession>A0AAV1CLL3</accession>
<evidence type="ECO:0000313" key="3">
    <source>
        <dbReference type="Proteomes" id="UP001161247"/>
    </source>
</evidence>
<sequence length="383" mass="43101">MMEDQELENFLNAFFLAKAAKFDSLLLVDVNQPVYTGSLRAHTHKKKRGTRLPDYKVEDMAYYYATVPDHYIEDGFTISEVEDGEPMPWSPPQPDNDNNDLDDDSSDQDGSDDDEDDDMDSDEWMFLLLQMVCFRKLPVIKVIAFILSASHENSDNFDSDDTSTFHMSVSFYEIPDVPPSEAMMADPSYVPDFIVPNVLDYAPTRTVFPISIFHGFYSSPDVSDSADGSLVRNARIVNRTRNFADTASDSSEDSKSSSSSVVLISKQCRVSFKKSGSRRRFPSVSTLTQFQEDPQLIDTDEEDFFMNEDVNLSDDSVASDASSGSQKRSSEDSEEEQERPGKKQANSAVEKEVEDLFKALDTAWIMPEAEMMEDDAEVQQSGQ</sequence>
<feature type="region of interest" description="Disordered" evidence="1">
    <location>
        <begin position="313"/>
        <end position="352"/>
    </location>
</feature>
<feature type="region of interest" description="Disordered" evidence="1">
    <location>
        <begin position="81"/>
        <end position="118"/>
    </location>
</feature>
<evidence type="ECO:0000256" key="1">
    <source>
        <dbReference type="SAM" id="MobiDB-lite"/>
    </source>
</evidence>
<feature type="compositionally biased region" description="Low complexity" evidence="1">
    <location>
        <begin position="313"/>
        <end position="327"/>
    </location>
</feature>
<name>A0AAV1CLL3_OLDCO</name>